<evidence type="ECO:0000313" key="2">
    <source>
        <dbReference type="EMBL" id="CAI9115063.1"/>
    </source>
</evidence>
<dbReference type="AlphaFoldDB" id="A0AAV1E733"/>
<protein>
    <submittedName>
        <fullName evidence="2">OLC1v1015897C1</fullName>
    </submittedName>
</protein>
<gene>
    <name evidence="2" type="ORF">OLC1_LOCUS21655</name>
</gene>
<keyword evidence="3" id="KW-1185">Reference proteome</keyword>
<dbReference type="PANTHER" id="PTHR31901">
    <property type="entry name" value="GH3 DOMAIN-CONTAINING PROTEIN"/>
    <property type="match status" value="1"/>
</dbReference>
<dbReference type="Pfam" id="PF03321">
    <property type="entry name" value="GH3"/>
    <property type="match status" value="1"/>
</dbReference>
<dbReference type="Proteomes" id="UP001161247">
    <property type="component" value="Chromosome 8"/>
</dbReference>
<sequence>MAEAPNEVSSGYNSTRFAENNKKALEFIKEVTKKADKVQKGVLVEILSQNANVEYLLRHGLNGHTDRETFKKIIPVITYEDILPDIARIANGDKSQILCCQPISEFLTSSSTSAGERKLIPTMAEELESIGFFIIKKAAAGSTSQEAAASTSHTWPQDSAVDQVAPKVSRVSGAHINPSRRCGKPCQQSADFKVP</sequence>
<dbReference type="InterPro" id="IPR004993">
    <property type="entry name" value="GH3"/>
</dbReference>
<feature type="compositionally biased region" description="Polar residues" evidence="1">
    <location>
        <begin position="186"/>
        <end position="195"/>
    </location>
</feature>
<name>A0AAV1E733_OLDCO</name>
<dbReference type="PANTHER" id="PTHR31901:SF9">
    <property type="entry name" value="GH3 DOMAIN-CONTAINING PROTEIN"/>
    <property type="match status" value="1"/>
</dbReference>
<proteinExistence type="predicted"/>
<reference evidence="2" key="1">
    <citation type="submission" date="2023-03" db="EMBL/GenBank/DDBJ databases">
        <authorList>
            <person name="Julca I."/>
        </authorList>
    </citation>
    <scope>NUCLEOTIDE SEQUENCE</scope>
</reference>
<evidence type="ECO:0000256" key="1">
    <source>
        <dbReference type="SAM" id="MobiDB-lite"/>
    </source>
</evidence>
<organism evidence="2 3">
    <name type="scientific">Oldenlandia corymbosa var. corymbosa</name>
    <dbReference type="NCBI Taxonomy" id="529605"/>
    <lineage>
        <taxon>Eukaryota</taxon>
        <taxon>Viridiplantae</taxon>
        <taxon>Streptophyta</taxon>
        <taxon>Embryophyta</taxon>
        <taxon>Tracheophyta</taxon>
        <taxon>Spermatophyta</taxon>
        <taxon>Magnoliopsida</taxon>
        <taxon>eudicotyledons</taxon>
        <taxon>Gunneridae</taxon>
        <taxon>Pentapetalae</taxon>
        <taxon>asterids</taxon>
        <taxon>lamiids</taxon>
        <taxon>Gentianales</taxon>
        <taxon>Rubiaceae</taxon>
        <taxon>Rubioideae</taxon>
        <taxon>Spermacoceae</taxon>
        <taxon>Hedyotis-Oldenlandia complex</taxon>
        <taxon>Oldenlandia</taxon>
    </lineage>
</organism>
<dbReference type="EMBL" id="OX459125">
    <property type="protein sequence ID" value="CAI9115063.1"/>
    <property type="molecule type" value="Genomic_DNA"/>
</dbReference>
<feature type="region of interest" description="Disordered" evidence="1">
    <location>
        <begin position="174"/>
        <end position="195"/>
    </location>
</feature>
<accession>A0AAV1E733</accession>
<dbReference type="GO" id="GO:0005737">
    <property type="term" value="C:cytoplasm"/>
    <property type="evidence" value="ECO:0007669"/>
    <property type="project" value="TreeGrafter"/>
</dbReference>
<evidence type="ECO:0000313" key="3">
    <source>
        <dbReference type="Proteomes" id="UP001161247"/>
    </source>
</evidence>
<dbReference type="GO" id="GO:0010279">
    <property type="term" value="F:indole-3-acetic acid amido synthetase activity"/>
    <property type="evidence" value="ECO:0007669"/>
    <property type="project" value="TreeGrafter"/>
</dbReference>